<keyword evidence="11" id="KW-1185">Reference proteome</keyword>
<evidence type="ECO:0000256" key="2">
    <source>
        <dbReference type="ARBA" id="ARBA00022490"/>
    </source>
</evidence>
<dbReference type="Gene3D" id="1.10.238.10">
    <property type="entry name" value="EF-hand"/>
    <property type="match status" value="1"/>
</dbReference>
<evidence type="ECO:0000256" key="4">
    <source>
        <dbReference type="ARBA" id="ARBA00022837"/>
    </source>
</evidence>
<dbReference type="PROSITE" id="PS50222">
    <property type="entry name" value="EF_HAND_2"/>
    <property type="match status" value="2"/>
</dbReference>
<dbReference type="AlphaFoldDB" id="A0A2T7PWD5"/>
<dbReference type="Proteomes" id="UP000245119">
    <property type="component" value="Linkage Group LG1"/>
</dbReference>
<keyword evidence="6" id="KW-0969">Cilium</keyword>
<dbReference type="OrthoDB" id="2096280at2759"/>
<dbReference type="SMART" id="SM00054">
    <property type="entry name" value="EFh"/>
    <property type="match status" value="2"/>
</dbReference>
<dbReference type="InterPro" id="IPR002048">
    <property type="entry name" value="EF_hand_dom"/>
</dbReference>
<dbReference type="PROSITE" id="PS00018">
    <property type="entry name" value="EF_HAND_1"/>
    <property type="match status" value="1"/>
</dbReference>
<protein>
    <recommendedName>
        <fullName evidence="9">EF-hand domain-containing protein</fullName>
    </recommendedName>
</protein>
<dbReference type="SUPFAM" id="SSF47473">
    <property type="entry name" value="EF-hand"/>
    <property type="match status" value="1"/>
</dbReference>
<dbReference type="InterPro" id="IPR040193">
    <property type="entry name" value="EFHC1/EFHC2/EFHB"/>
</dbReference>
<evidence type="ECO:0000256" key="3">
    <source>
        <dbReference type="ARBA" id="ARBA00022737"/>
    </source>
</evidence>
<dbReference type="InterPro" id="IPR018247">
    <property type="entry name" value="EF_Hand_1_Ca_BS"/>
</dbReference>
<dbReference type="Pfam" id="PF25325">
    <property type="entry name" value="EF-hand_EFHB_C"/>
    <property type="match status" value="1"/>
</dbReference>
<gene>
    <name evidence="10" type="ORF">C0Q70_00347</name>
</gene>
<dbReference type="EMBL" id="PZQS01000001">
    <property type="protein sequence ID" value="PVD37746.1"/>
    <property type="molecule type" value="Genomic_DNA"/>
</dbReference>
<organism evidence="10 11">
    <name type="scientific">Pomacea canaliculata</name>
    <name type="common">Golden apple snail</name>
    <dbReference type="NCBI Taxonomy" id="400727"/>
    <lineage>
        <taxon>Eukaryota</taxon>
        <taxon>Metazoa</taxon>
        <taxon>Spiralia</taxon>
        <taxon>Lophotrochozoa</taxon>
        <taxon>Mollusca</taxon>
        <taxon>Gastropoda</taxon>
        <taxon>Caenogastropoda</taxon>
        <taxon>Architaenioglossa</taxon>
        <taxon>Ampullarioidea</taxon>
        <taxon>Ampullariidae</taxon>
        <taxon>Pomacea</taxon>
    </lineage>
</organism>
<comment type="subcellular location">
    <subcellularLocation>
        <location evidence="1">Cytoplasm</location>
        <location evidence="1">Cytoskeleton</location>
        <location evidence="1">Flagellum axoneme</location>
    </subcellularLocation>
</comment>
<evidence type="ECO:0000256" key="7">
    <source>
        <dbReference type="ARBA" id="ARBA00023212"/>
    </source>
</evidence>
<proteinExistence type="predicted"/>
<keyword evidence="5" id="KW-0282">Flagellum</keyword>
<dbReference type="PANTHER" id="PTHR12086:SF12">
    <property type="entry name" value="EF-HAND DOMAIN-CONTAINING FAMILY MEMBER B"/>
    <property type="match status" value="1"/>
</dbReference>
<dbReference type="CDD" id="cd00051">
    <property type="entry name" value="EFh"/>
    <property type="match status" value="1"/>
</dbReference>
<name>A0A2T7PWD5_POMCA</name>
<reference evidence="10 11" key="1">
    <citation type="submission" date="2018-04" db="EMBL/GenBank/DDBJ databases">
        <title>The genome of golden apple snail Pomacea canaliculata provides insight into stress tolerance and invasive adaptation.</title>
        <authorList>
            <person name="Liu C."/>
            <person name="Liu B."/>
            <person name="Ren Y."/>
            <person name="Zhang Y."/>
            <person name="Wang H."/>
            <person name="Li S."/>
            <person name="Jiang F."/>
            <person name="Yin L."/>
            <person name="Zhang G."/>
            <person name="Qian W."/>
            <person name="Fan W."/>
        </authorList>
    </citation>
    <scope>NUCLEOTIDE SEQUENCE [LARGE SCALE GENOMIC DNA]</scope>
    <source>
        <strain evidence="10">SZHN2017</strain>
        <tissue evidence="10">Muscle</tissue>
    </source>
</reference>
<comment type="caution">
    <text evidence="10">The sequence shown here is derived from an EMBL/GenBank/DDBJ whole genome shotgun (WGS) entry which is preliminary data.</text>
</comment>
<dbReference type="STRING" id="400727.A0A2T7PWD5"/>
<keyword evidence="2" id="KW-0963">Cytoplasm</keyword>
<keyword evidence="7" id="KW-0206">Cytoskeleton</keyword>
<dbReference type="InterPro" id="IPR011992">
    <property type="entry name" value="EF-hand-dom_pair"/>
</dbReference>
<evidence type="ECO:0000256" key="1">
    <source>
        <dbReference type="ARBA" id="ARBA00004611"/>
    </source>
</evidence>
<dbReference type="PANTHER" id="PTHR12086">
    <property type="entry name" value="EF-HAND DOMAIN C-TERMINAL CONTAINING PROTEIN"/>
    <property type="match status" value="1"/>
</dbReference>
<evidence type="ECO:0000256" key="5">
    <source>
        <dbReference type="ARBA" id="ARBA00022846"/>
    </source>
</evidence>
<evidence type="ECO:0000259" key="9">
    <source>
        <dbReference type="PROSITE" id="PS50222"/>
    </source>
</evidence>
<keyword evidence="3" id="KW-0677">Repeat</keyword>
<evidence type="ECO:0000313" key="11">
    <source>
        <dbReference type="Proteomes" id="UP000245119"/>
    </source>
</evidence>
<dbReference type="InterPro" id="IPR057428">
    <property type="entry name" value="EFHB_EF-hand_C"/>
</dbReference>
<accession>A0A2T7PWD5</accession>
<sequence>MTPSIKAAGKLTSTGDTVEICLKPPDKRPESASIIRRFRATFRPDVGVSRVFYGKTYDPQLKWAAEMRHGVNTHPSLTSGELVHPRPKTVFQQKIIDRKESAYASHVRAPLGVSYDQSPGLPNNLDTVKHTFGIPSNKDLPAGEIINPNKTYAEVEQESEVGHDMYVFSHKDYHTGEHVNRSYYVPQYNSSAKFGKPTPHENDGRKTWQSMKWACETDKDVAAHIISKRLDDFREKTQSQIGQGLDPIKDTLNVGPDHTFGLLIKPDEYGAGDLVHNRVPGKYLRGRDWQRGLVAAMRQQLKKFNYQHFADLIHSFQFYDKEGKGKIDIEDLRMACEKFDLPVDTWLLEQVIDYCDVDRDGKIDYIEFSNFLNWKDRLPQGFAFVSGKPVLEEAPKDVIGKYKLNLSGVGDSKPLSPKGVEETPRRLQKQIDHAIGQHHTSAGMINAVVGPDGIDTRFFRTYGIPSIRADLPAPRLRRLNDMLNYGDESSAYGLTNPSIYSQHGVYEKELLIPRTSEELKEIFGSMNVHMTGDIFETLYKEIASQHPKGHVSVEAFRNALDEFVTAQIVNDVHPLSV</sequence>
<keyword evidence="4" id="KW-0106">Calcium</keyword>
<evidence type="ECO:0000256" key="8">
    <source>
        <dbReference type="ARBA" id="ARBA00023273"/>
    </source>
</evidence>
<feature type="domain" description="EF-hand" evidence="9">
    <location>
        <begin position="307"/>
        <end position="342"/>
    </location>
</feature>
<evidence type="ECO:0000313" key="10">
    <source>
        <dbReference type="EMBL" id="PVD37746.1"/>
    </source>
</evidence>
<evidence type="ECO:0000256" key="6">
    <source>
        <dbReference type="ARBA" id="ARBA00023069"/>
    </source>
</evidence>
<feature type="domain" description="EF-hand" evidence="9">
    <location>
        <begin position="348"/>
        <end position="378"/>
    </location>
</feature>
<keyword evidence="8" id="KW-0966">Cell projection</keyword>
<dbReference type="Pfam" id="PF13499">
    <property type="entry name" value="EF-hand_7"/>
    <property type="match status" value="1"/>
</dbReference>
<dbReference type="GO" id="GO:0005509">
    <property type="term" value="F:calcium ion binding"/>
    <property type="evidence" value="ECO:0007669"/>
    <property type="project" value="InterPro"/>
</dbReference>